<accession>A0A7W8AA24</accession>
<sequence length="175" mass="19424">MITISQFDIRVAEHKETARTLLAQILRGAGYSVQSFGEAGDGQAATATEIHSRERKSFVTRGKKLNYWTPALAWLAEALLSIDLAVFGTKVVAEKATIEWPDGVMPDPESLSRTLDMLNRAQSASLDTRVRMLHPDWDDTQVKAEVRRLRDELGLNLPDPAELDETYVPGDGDDD</sequence>
<dbReference type="EMBL" id="JACHIN010000010">
    <property type="protein sequence ID" value="MBB5081366.1"/>
    <property type="molecule type" value="Genomic_DNA"/>
</dbReference>
<evidence type="ECO:0000313" key="1">
    <source>
        <dbReference type="EMBL" id="MBB5081366.1"/>
    </source>
</evidence>
<comment type="caution">
    <text evidence="1">The sequence shown here is derived from an EMBL/GenBank/DDBJ whole genome shotgun (WGS) entry which is preliminary data.</text>
</comment>
<name>A0A7W8AA24_9ACTN</name>
<gene>
    <name evidence="1" type="ORF">HNR40_006861</name>
</gene>
<dbReference type="Proteomes" id="UP000568380">
    <property type="component" value="Unassembled WGS sequence"/>
</dbReference>
<protein>
    <submittedName>
        <fullName evidence="1">CheY-like chemotaxis protein</fullName>
    </submittedName>
</protein>
<organism evidence="1 2">
    <name type="scientific">Nonomuraea endophytica</name>
    <dbReference type="NCBI Taxonomy" id="714136"/>
    <lineage>
        <taxon>Bacteria</taxon>
        <taxon>Bacillati</taxon>
        <taxon>Actinomycetota</taxon>
        <taxon>Actinomycetes</taxon>
        <taxon>Streptosporangiales</taxon>
        <taxon>Streptosporangiaceae</taxon>
        <taxon>Nonomuraea</taxon>
    </lineage>
</organism>
<proteinExistence type="predicted"/>
<dbReference type="AlphaFoldDB" id="A0A7W8AA24"/>
<keyword evidence="2" id="KW-1185">Reference proteome</keyword>
<evidence type="ECO:0000313" key="2">
    <source>
        <dbReference type="Proteomes" id="UP000568380"/>
    </source>
</evidence>
<reference evidence="1 2" key="1">
    <citation type="submission" date="2020-08" db="EMBL/GenBank/DDBJ databases">
        <title>Genomic Encyclopedia of Type Strains, Phase IV (KMG-IV): sequencing the most valuable type-strain genomes for metagenomic binning, comparative biology and taxonomic classification.</title>
        <authorList>
            <person name="Goeker M."/>
        </authorList>
    </citation>
    <scope>NUCLEOTIDE SEQUENCE [LARGE SCALE GENOMIC DNA]</scope>
    <source>
        <strain evidence="1 2">DSM 45385</strain>
    </source>
</reference>